<proteinExistence type="predicted"/>
<dbReference type="Proteomes" id="UP000679992">
    <property type="component" value="Unassembled WGS sequence"/>
</dbReference>
<dbReference type="NCBIfam" id="TIGR03064">
    <property type="entry name" value="sortase_srtB"/>
    <property type="match status" value="1"/>
</dbReference>
<comment type="caution">
    <text evidence="1">The sequence shown here is derived from an EMBL/GenBank/DDBJ whole genome shotgun (WGS) entry which is preliminary data.</text>
</comment>
<dbReference type="EMBL" id="BOSL01000006">
    <property type="protein sequence ID" value="GIP53400.1"/>
    <property type="molecule type" value="Genomic_DNA"/>
</dbReference>
<dbReference type="Gene3D" id="2.40.260.10">
    <property type="entry name" value="Sortase"/>
    <property type="match status" value="1"/>
</dbReference>
<gene>
    <name evidence="1" type="ORF">J42TS3_24350</name>
</gene>
<evidence type="ECO:0000313" key="1">
    <source>
        <dbReference type="EMBL" id="GIP53400.1"/>
    </source>
</evidence>
<sequence>MKKNRSMTKTRRSGTHLLLRLLMGVCLLGVLSSVYILFVSQREYTRGDAAYAQVRTLLEEQHETELRPDSVSEASVVAEAKQVDFTVLRQINADAVAWITAEESVIDYPVVQGKDNDYYLNHLFTGQKNKLGSLFVDYRTPGDFSGKSTVIYGHNMKDGSMFASLTDYRDQAYYDEHSVMQLYMPDGSYSIEFFAGILADGDYEFLRLEFDDDHDFLEYIGELKAESTFQSEVEVLAEDRIVVLCTCSYEFNNARYALFGKLIPVD</sequence>
<dbReference type="CDD" id="cd05826">
    <property type="entry name" value="Sortase_B"/>
    <property type="match status" value="1"/>
</dbReference>
<organism evidence="1 2">
    <name type="scientific">Paenibacillus vini</name>
    <dbReference type="NCBI Taxonomy" id="1476024"/>
    <lineage>
        <taxon>Bacteria</taxon>
        <taxon>Bacillati</taxon>
        <taxon>Bacillota</taxon>
        <taxon>Bacilli</taxon>
        <taxon>Bacillales</taxon>
        <taxon>Paenibacillaceae</taxon>
        <taxon>Paenibacillus</taxon>
    </lineage>
</organism>
<keyword evidence="2" id="KW-1185">Reference proteome</keyword>
<dbReference type="InterPro" id="IPR009835">
    <property type="entry name" value="SrtB"/>
</dbReference>
<name>A0ABQ4MBN2_9BACL</name>
<dbReference type="SUPFAM" id="SSF63817">
    <property type="entry name" value="Sortase"/>
    <property type="match status" value="1"/>
</dbReference>
<dbReference type="InterPro" id="IPR023365">
    <property type="entry name" value="Sortase_dom-sf"/>
</dbReference>
<accession>A0ABQ4MBN2</accession>
<dbReference type="RefSeq" id="WP_213654965.1">
    <property type="nucleotide sequence ID" value="NZ_BOSL01000006.1"/>
</dbReference>
<protein>
    <submittedName>
        <fullName evidence="1">SrtB family sortase</fullName>
    </submittedName>
</protein>
<reference evidence="1 2" key="1">
    <citation type="submission" date="2021-03" db="EMBL/GenBank/DDBJ databases">
        <title>Antimicrobial resistance genes in bacteria isolated from Japanese honey, and their potential for conferring macrolide and lincosamide resistance in the American foulbrood pathogen Paenibacillus larvae.</title>
        <authorList>
            <person name="Okamoto M."/>
            <person name="Kumagai M."/>
            <person name="Kanamori H."/>
            <person name="Takamatsu D."/>
        </authorList>
    </citation>
    <scope>NUCLEOTIDE SEQUENCE [LARGE SCALE GENOMIC DNA]</scope>
    <source>
        <strain evidence="1 2">J42TS3</strain>
    </source>
</reference>
<evidence type="ECO:0000313" key="2">
    <source>
        <dbReference type="Proteomes" id="UP000679992"/>
    </source>
</evidence>